<dbReference type="InterPro" id="IPR007227">
    <property type="entry name" value="Cell_shape_determining_MreD"/>
</dbReference>
<keyword evidence="3" id="KW-1003">Cell membrane</keyword>
<comment type="subcellular location">
    <subcellularLocation>
        <location evidence="1">Cell membrane</location>
        <topology evidence="1">Multi-pass membrane protein</topology>
    </subcellularLocation>
</comment>
<name>W4V587_9FIRM</name>
<evidence type="ECO:0000313" key="10">
    <source>
        <dbReference type="Proteomes" id="UP000019109"/>
    </source>
</evidence>
<sequence>MRVKIVSYAVLIFIIALIQSTVLGSISVFNVKPNLLLILIVSAALLGNNVEGAVIGFICGLTQDMLSGRVIGFYALLGLYLGLGVSFINKRLYKENVLVAIITTFFFFDSI</sequence>
<dbReference type="AlphaFoldDB" id="W4V587"/>
<reference evidence="9" key="1">
    <citation type="journal article" date="2014" name="Genome Announc.">
        <title>Draft Genome Sequence of Clostridium straminisolvens Strain JCM 21531T, Isolated from a Cellulose-Degrading Bacterial Community.</title>
        <authorList>
            <person name="Yuki M."/>
            <person name="Oshima K."/>
            <person name="Suda W."/>
            <person name="Sakamoto M."/>
            <person name="Kitamura K."/>
            <person name="Iida T."/>
            <person name="Hattori M."/>
            <person name="Ohkuma M."/>
        </authorList>
    </citation>
    <scope>NUCLEOTIDE SEQUENCE [LARGE SCALE GENOMIC DNA]</scope>
    <source>
        <strain evidence="9">JCM 21531</strain>
    </source>
</reference>
<gene>
    <name evidence="9" type="ORF">JCM21531_2065</name>
</gene>
<dbReference type="Proteomes" id="UP000019109">
    <property type="component" value="Unassembled WGS sequence"/>
</dbReference>
<feature type="transmembrane region" description="Helical" evidence="8">
    <location>
        <begin position="70"/>
        <end position="88"/>
    </location>
</feature>
<dbReference type="GO" id="GO:0005886">
    <property type="term" value="C:plasma membrane"/>
    <property type="evidence" value="ECO:0007669"/>
    <property type="project" value="UniProtKB-SubCell"/>
</dbReference>
<keyword evidence="7 8" id="KW-0472">Membrane</keyword>
<keyword evidence="10" id="KW-1185">Reference proteome</keyword>
<evidence type="ECO:0000256" key="7">
    <source>
        <dbReference type="ARBA" id="ARBA00023136"/>
    </source>
</evidence>
<dbReference type="STRING" id="1294263.JCM21531_2065"/>
<proteinExistence type="inferred from homology"/>
<protein>
    <submittedName>
        <fullName evidence="9">Rod shape-determining protein MreD</fullName>
    </submittedName>
</protein>
<accession>W4V587</accession>
<dbReference type="NCBIfam" id="TIGR03426">
    <property type="entry name" value="shape_MreD"/>
    <property type="match status" value="1"/>
</dbReference>
<dbReference type="RefSeq" id="WP_243467379.1">
    <property type="nucleotide sequence ID" value="NZ_BAVR01000021.1"/>
</dbReference>
<feature type="transmembrane region" description="Helical" evidence="8">
    <location>
        <begin position="36"/>
        <end position="58"/>
    </location>
</feature>
<evidence type="ECO:0000313" key="9">
    <source>
        <dbReference type="EMBL" id="GAE88610.1"/>
    </source>
</evidence>
<keyword evidence="4 8" id="KW-0812">Transmembrane</keyword>
<dbReference type="EMBL" id="BAVR01000021">
    <property type="protein sequence ID" value="GAE88610.1"/>
    <property type="molecule type" value="Genomic_DNA"/>
</dbReference>
<feature type="transmembrane region" description="Helical" evidence="8">
    <location>
        <begin position="6"/>
        <end position="29"/>
    </location>
</feature>
<dbReference type="GO" id="GO:0008360">
    <property type="term" value="P:regulation of cell shape"/>
    <property type="evidence" value="ECO:0007669"/>
    <property type="project" value="UniProtKB-KW"/>
</dbReference>
<comment type="similarity">
    <text evidence="2">Belongs to the MreD family.</text>
</comment>
<comment type="caution">
    <text evidence="9">The sequence shown here is derived from an EMBL/GenBank/DDBJ whole genome shotgun (WGS) entry which is preliminary data.</text>
</comment>
<evidence type="ECO:0000256" key="3">
    <source>
        <dbReference type="ARBA" id="ARBA00022475"/>
    </source>
</evidence>
<evidence type="ECO:0000256" key="8">
    <source>
        <dbReference type="SAM" id="Phobius"/>
    </source>
</evidence>
<evidence type="ECO:0000256" key="5">
    <source>
        <dbReference type="ARBA" id="ARBA00022960"/>
    </source>
</evidence>
<evidence type="ECO:0000256" key="1">
    <source>
        <dbReference type="ARBA" id="ARBA00004651"/>
    </source>
</evidence>
<evidence type="ECO:0000256" key="6">
    <source>
        <dbReference type="ARBA" id="ARBA00022989"/>
    </source>
</evidence>
<organism evidence="9 10">
    <name type="scientific">Acetivibrio straminisolvens JCM 21531</name>
    <dbReference type="NCBI Taxonomy" id="1294263"/>
    <lineage>
        <taxon>Bacteria</taxon>
        <taxon>Bacillati</taxon>
        <taxon>Bacillota</taxon>
        <taxon>Clostridia</taxon>
        <taxon>Eubacteriales</taxon>
        <taxon>Oscillospiraceae</taxon>
        <taxon>Acetivibrio</taxon>
    </lineage>
</organism>
<keyword evidence="6 8" id="KW-1133">Transmembrane helix</keyword>
<evidence type="ECO:0000256" key="2">
    <source>
        <dbReference type="ARBA" id="ARBA00007776"/>
    </source>
</evidence>
<keyword evidence="5" id="KW-0133">Cell shape</keyword>
<evidence type="ECO:0000256" key="4">
    <source>
        <dbReference type="ARBA" id="ARBA00022692"/>
    </source>
</evidence>
<dbReference type="Pfam" id="PF04093">
    <property type="entry name" value="MreD"/>
    <property type="match status" value="1"/>
</dbReference>